<dbReference type="PROSITE" id="PS50045">
    <property type="entry name" value="SIGMA54_INTERACT_4"/>
    <property type="match status" value="1"/>
</dbReference>
<dbReference type="InterPro" id="IPR003593">
    <property type="entry name" value="AAA+_ATPase"/>
</dbReference>
<dbReference type="GO" id="GO:0043565">
    <property type="term" value="F:sequence-specific DNA binding"/>
    <property type="evidence" value="ECO:0007669"/>
    <property type="project" value="InterPro"/>
</dbReference>
<dbReference type="Proteomes" id="UP000321814">
    <property type="component" value="Unassembled WGS sequence"/>
</dbReference>
<dbReference type="PANTHER" id="PTHR32071:SF113">
    <property type="entry name" value="ALGINATE BIOSYNTHESIS TRANSCRIPTIONAL REGULATORY PROTEIN ALGB"/>
    <property type="match status" value="1"/>
</dbReference>
<dbReference type="PROSITE" id="PS50110">
    <property type="entry name" value="RESPONSE_REGULATORY"/>
    <property type="match status" value="1"/>
</dbReference>
<keyword evidence="5" id="KW-0597">Phosphoprotein</keyword>
<keyword evidence="4" id="KW-0804">Transcription</keyword>
<dbReference type="InterPro" id="IPR009057">
    <property type="entry name" value="Homeodomain-like_sf"/>
</dbReference>
<dbReference type="Gene3D" id="3.40.50.300">
    <property type="entry name" value="P-loop containing nucleotide triphosphate hydrolases"/>
    <property type="match status" value="1"/>
</dbReference>
<evidence type="ECO:0000256" key="3">
    <source>
        <dbReference type="ARBA" id="ARBA00023015"/>
    </source>
</evidence>
<keyword evidence="1" id="KW-0547">Nucleotide-binding</keyword>
<feature type="domain" description="Sigma-54 factor interaction" evidence="6">
    <location>
        <begin position="143"/>
        <end position="372"/>
    </location>
</feature>
<organism evidence="8 9">
    <name type="scientific">Rheinheimera tangshanensis</name>
    <dbReference type="NCBI Taxonomy" id="400153"/>
    <lineage>
        <taxon>Bacteria</taxon>
        <taxon>Pseudomonadati</taxon>
        <taxon>Pseudomonadota</taxon>
        <taxon>Gammaproteobacteria</taxon>
        <taxon>Chromatiales</taxon>
        <taxon>Chromatiaceae</taxon>
        <taxon>Rheinheimera</taxon>
    </lineage>
</organism>
<dbReference type="InterPro" id="IPR027417">
    <property type="entry name" value="P-loop_NTPase"/>
</dbReference>
<dbReference type="SUPFAM" id="SSF52540">
    <property type="entry name" value="P-loop containing nucleoside triphosphate hydrolases"/>
    <property type="match status" value="1"/>
</dbReference>
<sequence length="447" mass="49763">MSGLILVADDDEDICLALDLLLSSAGYQVVTVQDPKLLMQASVQKPDLVLLDMNFRSDTTSGQEGLVLLEQLNAEHIPVILMTAWASVELAVQGMLQGARHFIQKPWHNRQLLQLVKQQLEHQQLQQENQQLKQLLLPEETAWIAVSPVMQQLEQLVRQVAATDANILILGENGTGKSLLAQRIHQFSQRQQASFIGVNMAAIPETLFEAELFGHEKGAFTDAKQRRVGRFALAHQGTLFLDEIGCLPLHLQPKLLRVLESGDYEAVGASQSQHSNARIISATNADLAQMVHKGQFRQDLLYRLNTLVLQMPALRQRKADIPALAELAITHFCQKYRKPLMKLTKEAQHQLQSYSWPGNIRELNHVIERAVLLSHGTSLDSSALVMQGMVVPEQAAVQSLDLASMEQALIRKALAQSGNQLTEAAVLLGITRHALARRLEKYQMQGV</sequence>
<keyword evidence="3" id="KW-0805">Transcription regulation</keyword>
<evidence type="ECO:0000256" key="1">
    <source>
        <dbReference type="ARBA" id="ARBA00022741"/>
    </source>
</evidence>
<dbReference type="Pfam" id="PF02954">
    <property type="entry name" value="HTH_8"/>
    <property type="match status" value="1"/>
</dbReference>
<dbReference type="InterPro" id="IPR025944">
    <property type="entry name" value="Sigma_54_int_dom_CS"/>
</dbReference>
<proteinExistence type="predicted"/>
<dbReference type="CDD" id="cd00009">
    <property type="entry name" value="AAA"/>
    <property type="match status" value="1"/>
</dbReference>
<dbReference type="InterPro" id="IPR011006">
    <property type="entry name" value="CheY-like_superfamily"/>
</dbReference>
<dbReference type="PRINTS" id="PR01590">
    <property type="entry name" value="HTHFIS"/>
</dbReference>
<dbReference type="AlphaFoldDB" id="A0A5C8M115"/>
<keyword evidence="2" id="KW-0067">ATP-binding</keyword>
<evidence type="ECO:0000256" key="4">
    <source>
        <dbReference type="ARBA" id="ARBA00023163"/>
    </source>
</evidence>
<gene>
    <name evidence="8" type="ORF">FU839_04670</name>
</gene>
<dbReference type="FunFam" id="3.40.50.300:FF:000006">
    <property type="entry name" value="DNA-binding transcriptional regulator NtrC"/>
    <property type="match status" value="1"/>
</dbReference>
<feature type="domain" description="Response regulatory" evidence="7">
    <location>
        <begin position="4"/>
        <end position="120"/>
    </location>
</feature>
<reference evidence="8 9" key="1">
    <citation type="submission" date="2019-08" db="EMBL/GenBank/DDBJ databases">
        <title>Draft genome analysis of Rheinheimera tangshanensis isolated from the roots of fresh rice plants (Oryza sativa).</title>
        <authorList>
            <person name="Yu Q."/>
            <person name="Qi Y."/>
            <person name="Zhang H."/>
            <person name="Pu J."/>
        </authorList>
    </citation>
    <scope>NUCLEOTIDE SEQUENCE [LARGE SCALE GENOMIC DNA]</scope>
    <source>
        <strain evidence="8 9">JA3-B52</strain>
    </source>
</reference>
<dbReference type="Gene3D" id="1.10.8.60">
    <property type="match status" value="1"/>
</dbReference>
<dbReference type="GO" id="GO:0000160">
    <property type="term" value="P:phosphorelay signal transduction system"/>
    <property type="evidence" value="ECO:0007669"/>
    <property type="project" value="InterPro"/>
</dbReference>
<protein>
    <submittedName>
        <fullName evidence="8">Sigma-54-dependent Fis family transcriptional regulator</fullName>
    </submittedName>
</protein>
<dbReference type="Gene3D" id="3.40.50.2300">
    <property type="match status" value="1"/>
</dbReference>
<dbReference type="Pfam" id="PF00158">
    <property type="entry name" value="Sigma54_activat"/>
    <property type="match status" value="1"/>
</dbReference>
<evidence type="ECO:0000259" key="7">
    <source>
        <dbReference type="PROSITE" id="PS50110"/>
    </source>
</evidence>
<dbReference type="GO" id="GO:0006355">
    <property type="term" value="P:regulation of DNA-templated transcription"/>
    <property type="evidence" value="ECO:0007669"/>
    <property type="project" value="InterPro"/>
</dbReference>
<dbReference type="Gene3D" id="1.10.10.60">
    <property type="entry name" value="Homeodomain-like"/>
    <property type="match status" value="1"/>
</dbReference>
<dbReference type="OrthoDB" id="9804019at2"/>
<evidence type="ECO:0000256" key="2">
    <source>
        <dbReference type="ARBA" id="ARBA00022840"/>
    </source>
</evidence>
<dbReference type="PROSITE" id="PS00688">
    <property type="entry name" value="SIGMA54_INTERACT_3"/>
    <property type="match status" value="1"/>
</dbReference>
<evidence type="ECO:0000313" key="9">
    <source>
        <dbReference type="Proteomes" id="UP000321814"/>
    </source>
</evidence>
<comment type="caution">
    <text evidence="8">The sequence shown here is derived from an EMBL/GenBank/DDBJ whole genome shotgun (WGS) entry which is preliminary data.</text>
</comment>
<feature type="modified residue" description="4-aspartylphosphate" evidence="5">
    <location>
        <position position="52"/>
    </location>
</feature>
<dbReference type="EMBL" id="VRLR01000002">
    <property type="protein sequence ID" value="TXK82184.1"/>
    <property type="molecule type" value="Genomic_DNA"/>
</dbReference>
<name>A0A5C8M115_9GAMM</name>
<evidence type="ECO:0000313" key="8">
    <source>
        <dbReference type="EMBL" id="TXK82184.1"/>
    </source>
</evidence>
<dbReference type="RefSeq" id="WP_147903415.1">
    <property type="nucleotide sequence ID" value="NZ_BAAAGC010000017.1"/>
</dbReference>
<dbReference type="SMART" id="SM00382">
    <property type="entry name" value="AAA"/>
    <property type="match status" value="1"/>
</dbReference>
<dbReference type="InterPro" id="IPR058031">
    <property type="entry name" value="AAA_lid_NorR"/>
</dbReference>
<dbReference type="Pfam" id="PF00072">
    <property type="entry name" value="Response_reg"/>
    <property type="match status" value="1"/>
</dbReference>
<dbReference type="PANTHER" id="PTHR32071">
    <property type="entry name" value="TRANSCRIPTIONAL REGULATORY PROTEIN"/>
    <property type="match status" value="1"/>
</dbReference>
<dbReference type="InterPro" id="IPR002197">
    <property type="entry name" value="HTH_Fis"/>
</dbReference>
<evidence type="ECO:0000256" key="5">
    <source>
        <dbReference type="PROSITE-ProRule" id="PRU00169"/>
    </source>
</evidence>
<dbReference type="SMART" id="SM00448">
    <property type="entry name" value="REC"/>
    <property type="match status" value="1"/>
</dbReference>
<dbReference type="InterPro" id="IPR001789">
    <property type="entry name" value="Sig_transdc_resp-reg_receiver"/>
</dbReference>
<dbReference type="GO" id="GO:0005524">
    <property type="term" value="F:ATP binding"/>
    <property type="evidence" value="ECO:0007669"/>
    <property type="project" value="UniProtKB-KW"/>
</dbReference>
<dbReference type="Pfam" id="PF25601">
    <property type="entry name" value="AAA_lid_14"/>
    <property type="match status" value="1"/>
</dbReference>
<dbReference type="SUPFAM" id="SSF52172">
    <property type="entry name" value="CheY-like"/>
    <property type="match status" value="1"/>
</dbReference>
<dbReference type="CDD" id="cd00156">
    <property type="entry name" value="REC"/>
    <property type="match status" value="1"/>
</dbReference>
<evidence type="ECO:0000259" key="6">
    <source>
        <dbReference type="PROSITE" id="PS50045"/>
    </source>
</evidence>
<dbReference type="InterPro" id="IPR002078">
    <property type="entry name" value="Sigma_54_int"/>
</dbReference>
<dbReference type="SUPFAM" id="SSF46689">
    <property type="entry name" value="Homeodomain-like"/>
    <property type="match status" value="1"/>
</dbReference>
<keyword evidence="9" id="KW-1185">Reference proteome</keyword>
<accession>A0A5C8M115</accession>